<dbReference type="SMART" id="SM00448">
    <property type="entry name" value="REC"/>
    <property type="match status" value="1"/>
</dbReference>
<dbReference type="InterPro" id="IPR004358">
    <property type="entry name" value="Sig_transdc_His_kin-like_C"/>
</dbReference>
<dbReference type="SUPFAM" id="SSF55781">
    <property type="entry name" value="GAF domain-like"/>
    <property type="match status" value="1"/>
</dbReference>
<dbReference type="InterPro" id="IPR036890">
    <property type="entry name" value="HATPase_C_sf"/>
</dbReference>
<dbReference type="NCBIfam" id="TIGR00229">
    <property type="entry name" value="sensory_box"/>
    <property type="match status" value="3"/>
</dbReference>
<dbReference type="InterPro" id="IPR000014">
    <property type="entry name" value="PAS"/>
</dbReference>
<dbReference type="InterPro" id="IPR001789">
    <property type="entry name" value="Sig_transdc_resp-reg_receiver"/>
</dbReference>
<keyword evidence="4" id="KW-0808">Transferase</keyword>
<name>A0ABT9E9G9_9PROT</name>
<keyword evidence="5" id="KW-0418">Kinase</keyword>
<dbReference type="EMBL" id="JAUTWS010000060">
    <property type="protein sequence ID" value="MDO9712851.1"/>
    <property type="molecule type" value="Genomic_DNA"/>
</dbReference>
<evidence type="ECO:0000259" key="8">
    <source>
        <dbReference type="PROSITE" id="PS50110"/>
    </source>
</evidence>
<dbReference type="SMART" id="SM00065">
    <property type="entry name" value="GAF"/>
    <property type="match status" value="1"/>
</dbReference>
<dbReference type="Pfam" id="PF13185">
    <property type="entry name" value="GAF_2"/>
    <property type="match status" value="1"/>
</dbReference>
<dbReference type="CDD" id="cd00130">
    <property type="entry name" value="PAS"/>
    <property type="match status" value="4"/>
</dbReference>
<keyword evidence="12" id="KW-1185">Reference proteome</keyword>
<organism evidence="11 12">
    <name type="scientific">Paracraurococcus lichenis</name>
    <dbReference type="NCBI Taxonomy" id="3064888"/>
    <lineage>
        <taxon>Bacteria</taxon>
        <taxon>Pseudomonadati</taxon>
        <taxon>Pseudomonadota</taxon>
        <taxon>Alphaproteobacteria</taxon>
        <taxon>Acetobacterales</taxon>
        <taxon>Roseomonadaceae</taxon>
        <taxon>Paracraurococcus</taxon>
    </lineage>
</organism>
<feature type="domain" description="Histidine kinase" evidence="7">
    <location>
        <begin position="844"/>
        <end position="1068"/>
    </location>
</feature>
<dbReference type="PANTHER" id="PTHR43304">
    <property type="entry name" value="PHYTOCHROME-LIKE PROTEIN CPH1"/>
    <property type="match status" value="1"/>
</dbReference>
<dbReference type="Pfam" id="PF00072">
    <property type="entry name" value="Response_reg"/>
    <property type="match status" value="1"/>
</dbReference>
<feature type="modified residue" description="4-aspartylphosphate" evidence="6">
    <location>
        <position position="1139"/>
    </location>
</feature>
<feature type="domain" description="PAC" evidence="10">
    <location>
        <begin position="376"/>
        <end position="428"/>
    </location>
</feature>
<evidence type="ECO:0000259" key="10">
    <source>
        <dbReference type="PROSITE" id="PS50113"/>
    </source>
</evidence>
<dbReference type="InterPro" id="IPR036097">
    <property type="entry name" value="HisK_dim/P_sf"/>
</dbReference>
<evidence type="ECO:0000256" key="1">
    <source>
        <dbReference type="ARBA" id="ARBA00000085"/>
    </source>
</evidence>
<dbReference type="PROSITE" id="PS50113">
    <property type="entry name" value="PAC"/>
    <property type="match status" value="3"/>
</dbReference>
<dbReference type="Pfam" id="PF02518">
    <property type="entry name" value="HATPase_c"/>
    <property type="match status" value="1"/>
</dbReference>
<comment type="caution">
    <text evidence="11">The sequence shown here is derived from an EMBL/GenBank/DDBJ whole genome shotgun (WGS) entry which is preliminary data.</text>
</comment>
<evidence type="ECO:0000256" key="2">
    <source>
        <dbReference type="ARBA" id="ARBA00012438"/>
    </source>
</evidence>
<dbReference type="Pfam" id="PF08447">
    <property type="entry name" value="PAS_3"/>
    <property type="match status" value="3"/>
</dbReference>
<feature type="domain" description="PAC" evidence="10">
    <location>
        <begin position="754"/>
        <end position="806"/>
    </location>
</feature>
<dbReference type="InterPro" id="IPR035965">
    <property type="entry name" value="PAS-like_dom_sf"/>
</dbReference>
<proteinExistence type="predicted"/>
<dbReference type="InterPro" id="IPR013656">
    <property type="entry name" value="PAS_4"/>
</dbReference>
<feature type="domain" description="PAC" evidence="10">
    <location>
        <begin position="629"/>
        <end position="681"/>
    </location>
</feature>
<evidence type="ECO:0000313" key="11">
    <source>
        <dbReference type="EMBL" id="MDO9712851.1"/>
    </source>
</evidence>
<dbReference type="Gene3D" id="6.10.250.490">
    <property type="match status" value="1"/>
</dbReference>
<dbReference type="SUPFAM" id="SSF47384">
    <property type="entry name" value="Homodimeric domain of signal transducing histidine kinase"/>
    <property type="match status" value="1"/>
</dbReference>
<dbReference type="Gene3D" id="3.30.450.20">
    <property type="entry name" value="PAS domain"/>
    <property type="match status" value="5"/>
</dbReference>
<dbReference type="InterPro" id="IPR001610">
    <property type="entry name" value="PAC"/>
</dbReference>
<comment type="catalytic activity">
    <reaction evidence="1">
        <text>ATP + protein L-histidine = ADP + protein N-phospho-L-histidine.</text>
        <dbReference type="EC" id="2.7.13.3"/>
    </reaction>
</comment>
<dbReference type="Gene3D" id="3.40.50.2300">
    <property type="match status" value="1"/>
</dbReference>
<dbReference type="InterPro" id="IPR052162">
    <property type="entry name" value="Sensor_kinase/Photoreceptor"/>
</dbReference>
<dbReference type="SMART" id="SM00387">
    <property type="entry name" value="HATPase_c"/>
    <property type="match status" value="1"/>
</dbReference>
<dbReference type="SMART" id="SM00086">
    <property type="entry name" value="PAC"/>
    <property type="match status" value="4"/>
</dbReference>
<dbReference type="SUPFAM" id="SSF55874">
    <property type="entry name" value="ATPase domain of HSP90 chaperone/DNA topoisomerase II/histidine kinase"/>
    <property type="match status" value="1"/>
</dbReference>
<evidence type="ECO:0000256" key="4">
    <source>
        <dbReference type="ARBA" id="ARBA00022679"/>
    </source>
</evidence>
<evidence type="ECO:0000256" key="3">
    <source>
        <dbReference type="ARBA" id="ARBA00022553"/>
    </source>
</evidence>
<evidence type="ECO:0000256" key="6">
    <source>
        <dbReference type="PROSITE-ProRule" id="PRU00169"/>
    </source>
</evidence>
<dbReference type="SMART" id="SM00091">
    <property type="entry name" value="PAS"/>
    <property type="match status" value="3"/>
</dbReference>
<dbReference type="PANTHER" id="PTHR43304:SF1">
    <property type="entry name" value="PAC DOMAIN-CONTAINING PROTEIN"/>
    <property type="match status" value="1"/>
</dbReference>
<keyword evidence="3 6" id="KW-0597">Phosphoprotein</keyword>
<dbReference type="Proteomes" id="UP001243009">
    <property type="component" value="Unassembled WGS sequence"/>
</dbReference>
<sequence length="1215" mass="132543">MVETVLASPEVSSLACGPERILIYNDAAARLYGARHPLALGRPMQETFPEGWATVAPLYARAFAGEVVQVAAQPLDTRGEGEAADAFDAMLMPVRDDAGVVTAVHMMGQEVGTRLRAEAALRDSEARLAANLAGMRQLYDLHARLARQTDLMVALRDILRAACGFTGTDRGTVQLVSSDGERLEIVAEHGYPPDSPFVAHFRHEGFAAGCDAARRQHQRLVIEDTRTFPGLVGTADGEAALADGILAAQSTPMVTRSGEMVGVLSTQFRHPHRPTEEELRLVDLLAWSAAEFVERYKADAALRASEERLRALVTATSYAVYSMSPDWMELRRLDGHGFLADTPEPSRSWLDEYILPEDQPQVWDAIQEAIRARRVFDLEHRVRRAAGGFGWAHSRAVPLLDAEGRIREWFGAASDVTARRAVEEALRASEERLRRVLETDAVAVLFFRYDGLLIDANDVFLRMSGWSRKEVEGGRLHWRTMTPPEWVADSEAQMEAFFRTGRVGPYEKEYLCKDGSRTWILFSGRDLGDGTVVEVAIDITGRKRAEAALRESEERLRQFGEASSDVLWIRDAETLQWEYLSPAFEAIYGLRRDAALAGEGLSSWTDLIVEEDRAHAVAGIARVGAGERVTFEYRVRRPDGGIRWLRNTDFPICGSDGTVRRIGGVGQDVTELKRTEAALREEEARLRALVEGIPQLVWRSGEGGLWTWSSPQWRDHTGQSDERSRGLGWLDVLHPDDRDAARVAWRVAGPNGRLQVDCRIRHAASGRYAWFQIRGTPVRDHGWTAEWIGSCTDIDDQVRAREVLARAGAELEARVAERTAELMAAEESLRQAQKMEAVGQLTGGIAHDFNNMLQGVVGGVAMARRQISQGHADMAMRYLDAAHDAVGRAAGLTRRLLAFARRQRLEPRLVDADGLVAGLADLVRRTVGPGIAVELTLRGGAGAVLCDPNELESALLNLCINARDAMPEGGRLTIRTELASLSAADIPEGQAAPGTYVGISVADTGTGMPPGVLARVFEPFFTTKPQGQGTGLGLSQVYGFARQSDGLVRIESVSGQGTTVRLLLPVHEGDATVATAPGCPSSPVAGPSGTVLLVDDEDAVRRPVADRLRELGLSVLEARDGPEALRVLATARPDLLVTDVGLPGGMNGRQLAEAVRERIPELSVLFVTGYAGTALPSGVEVIGKPFELDVLAHRVQALLQARQQEWGGNPRAAPA</sequence>
<feature type="domain" description="Response regulatory" evidence="8">
    <location>
        <begin position="1090"/>
        <end position="1199"/>
    </location>
</feature>
<dbReference type="SMART" id="SM00388">
    <property type="entry name" value="HisKA"/>
    <property type="match status" value="1"/>
</dbReference>
<evidence type="ECO:0000259" key="9">
    <source>
        <dbReference type="PROSITE" id="PS50112"/>
    </source>
</evidence>
<dbReference type="PROSITE" id="PS50110">
    <property type="entry name" value="RESPONSE_REGULATORY"/>
    <property type="match status" value="1"/>
</dbReference>
<accession>A0ABT9E9G9</accession>
<dbReference type="InterPro" id="IPR000700">
    <property type="entry name" value="PAS-assoc_C"/>
</dbReference>
<dbReference type="EC" id="2.7.13.3" evidence="2"/>
<dbReference type="InterPro" id="IPR029016">
    <property type="entry name" value="GAF-like_dom_sf"/>
</dbReference>
<dbReference type="InterPro" id="IPR003018">
    <property type="entry name" value="GAF"/>
</dbReference>
<dbReference type="SUPFAM" id="SSF52172">
    <property type="entry name" value="CheY-like"/>
    <property type="match status" value="1"/>
</dbReference>
<dbReference type="PRINTS" id="PR00344">
    <property type="entry name" value="BCTRLSENSOR"/>
</dbReference>
<dbReference type="Gene3D" id="3.30.565.10">
    <property type="entry name" value="Histidine kinase-like ATPase, C-terminal domain"/>
    <property type="match status" value="1"/>
</dbReference>
<dbReference type="Pfam" id="PF08448">
    <property type="entry name" value="PAS_4"/>
    <property type="match status" value="1"/>
</dbReference>
<dbReference type="PROSITE" id="PS50112">
    <property type="entry name" value="PAS"/>
    <property type="match status" value="1"/>
</dbReference>
<dbReference type="RefSeq" id="WP_305107721.1">
    <property type="nucleotide sequence ID" value="NZ_JAUTWS010000060.1"/>
</dbReference>
<dbReference type="InterPro" id="IPR003661">
    <property type="entry name" value="HisK_dim/P_dom"/>
</dbReference>
<dbReference type="CDD" id="cd00082">
    <property type="entry name" value="HisKA"/>
    <property type="match status" value="1"/>
</dbReference>
<evidence type="ECO:0000259" key="7">
    <source>
        <dbReference type="PROSITE" id="PS50109"/>
    </source>
</evidence>
<dbReference type="InterPro" id="IPR011006">
    <property type="entry name" value="CheY-like_superfamily"/>
</dbReference>
<dbReference type="PROSITE" id="PS50109">
    <property type="entry name" value="HIS_KIN"/>
    <property type="match status" value="1"/>
</dbReference>
<evidence type="ECO:0000256" key="5">
    <source>
        <dbReference type="ARBA" id="ARBA00022777"/>
    </source>
</evidence>
<dbReference type="Gene3D" id="1.10.287.130">
    <property type="match status" value="1"/>
</dbReference>
<evidence type="ECO:0000313" key="12">
    <source>
        <dbReference type="Proteomes" id="UP001243009"/>
    </source>
</evidence>
<feature type="domain" description="PAS" evidence="9">
    <location>
        <begin position="429"/>
        <end position="473"/>
    </location>
</feature>
<dbReference type="InterPro" id="IPR003594">
    <property type="entry name" value="HATPase_dom"/>
</dbReference>
<dbReference type="Gene3D" id="3.30.450.40">
    <property type="match status" value="1"/>
</dbReference>
<dbReference type="InterPro" id="IPR013655">
    <property type="entry name" value="PAS_fold_3"/>
</dbReference>
<dbReference type="Pfam" id="PF13426">
    <property type="entry name" value="PAS_9"/>
    <property type="match status" value="1"/>
</dbReference>
<dbReference type="SUPFAM" id="SSF55785">
    <property type="entry name" value="PYP-like sensor domain (PAS domain)"/>
    <property type="match status" value="4"/>
</dbReference>
<protein>
    <recommendedName>
        <fullName evidence="2">histidine kinase</fullName>
        <ecNumber evidence="2">2.7.13.3</ecNumber>
    </recommendedName>
</protein>
<dbReference type="InterPro" id="IPR005467">
    <property type="entry name" value="His_kinase_dom"/>
</dbReference>
<gene>
    <name evidence="11" type="ORF">Q7A36_31255</name>
</gene>
<reference evidence="11 12" key="1">
    <citation type="submission" date="2023-08" db="EMBL/GenBank/DDBJ databases">
        <title>The draft genome sequence of Paracraurococcus sp. LOR1-02.</title>
        <authorList>
            <person name="Kingkaew E."/>
            <person name="Tanasupawat S."/>
        </authorList>
    </citation>
    <scope>NUCLEOTIDE SEQUENCE [LARGE SCALE GENOMIC DNA]</scope>
    <source>
        <strain evidence="11 12">LOR1-02</strain>
    </source>
</reference>